<dbReference type="EMBL" id="JACNIG010000109">
    <property type="protein sequence ID" value="MBC8431074.1"/>
    <property type="molecule type" value="Genomic_DNA"/>
</dbReference>
<dbReference type="PROSITE" id="PS50987">
    <property type="entry name" value="HTH_ARSR_2"/>
    <property type="match status" value="1"/>
</dbReference>
<dbReference type="PANTHER" id="PTHR33154">
    <property type="entry name" value="TRANSCRIPTIONAL REGULATOR, ARSR FAMILY"/>
    <property type="match status" value="1"/>
</dbReference>
<organism evidence="5 6">
    <name type="scientific">Candidatus Desulfatibia vada</name>
    <dbReference type="NCBI Taxonomy" id="2841696"/>
    <lineage>
        <taxon>Bacteria</taxon>
        <taxon>Pseudomonadati</taxon>
        <taxon>Thermodesulfobacteriota</taxon>
        <taxon>Desulfobacteria</taxon>
        <taxon>Desulfobacterales</taxon>
        <taxon>Desulfobacterales incertae sedis</taxon>
        <taxon>Candidatus Desulfatibia</taxon>
    </lineage>
</organism>
<evidence type="ECO:0000259" key="4">
    <source>
        <dbReference type="PROSITE" id="PS50987"/>
    </source>
</evidence>
<dbReference type="PANTHER" id="PTHR33154:SF33">
    <property type="entry name" value="TRANSCRIPTIONAL REPRESSOR SDPR"/>
    <property type="match status" value="1"/>
</dbReference>
<keyword evidence="3" id="KW-0804">Transcription</keyword>
<dbReference type="Proteomes" id="UP000605201">
    <property type="component" value="Unassembled WGS sequence"/>
</dbReference>
<gene>
    <name evidence="5" type="ORF">H8D96_04070</name>
</gene>
<dbReference type="GO" id="GO:0003700">
    <property type="term" value="F:DNA-binding transcription factor activity"/>
    <property type="evidence" value="ECO:0007669"/>
    <property type="project" value="InterPro"/>
</dbReference>
<dbReference type="InterPro" id="IPR036390">
    <property type="entry name" value="WH_DNA-bd_sf"/>
</dbReference>
<feature type="domain" description="HTH arsR-type" evidence="4">
    <location>
        <begin position="9"/>
        <end position="104"/>
    </location>
</feature>
<comment type="caution">
    <text evidence="5">The sequence shown here is derived from an EMBL/GenBank/DDBJ whole genome shotgun (WGS) entry which is preliminary data.</text>
</comment>
<dbReference type="SUPFAM" id="SSF46785">
    <property type="entry name" value="Winged helix' DNA-binding domain"/>
    <property type="match status" value="1"/>
</dbReference>
<keyword evidence="1" id="KW-0805">Transcription regulation</keyword>
<dbReference type="InterPro" id="IPR036388">
    <property type="entry name" value="WH-like_DNA-bd_sf"/>
</dbReference>
<dbReference type="Gene3D" id="1.10.10.10">
    <property type="entry name" value="Winged helix-like DNA-binding domain superfamily/Winged helix DNA-binding domain"/>
    <property type="match status" value="1"/>
</dbReference>
<evidence type="ECO:0000313" key="6">
    <source>
        <dbReference type="Proteomes" id="UP000605201"/>
    </source>
</evidence>
<evidence type="ECO:0000256" key="1">
    <source>
        <dbReference type="ARBA" id="ARBA00023015"/>
    </source>
</evidence>
<protein>
    <submittedName>
        <fullName evidence="5">Helix-turn-helix transcriptional regulator</fullName>
    </submittedName>
</protein>
<reference evidence="5 6" key="1">
    <citation type="submission" date="2020-08" db="EMBL/GenBank/DDBJ databases">
        <title>Bridging the membrane lipid divide: bacteria of the FCB group superphylum have the potential to synthesize archaeal ether lipids.</title>
        <authorList>
            <person name="Villanueva L."/>
            <person name="Von Meijenfeldt F.A.B."/>
            <person name="Westbye A.B."/>
            <person name="Yadav S."/>
            <person name="Hopmans E.C."/>
            <person name="Dutilh B.E."/>
            <person name="Sinninghe Damste J.S."/>
        </authorList>
    </citation>
    <scope>NUCLEOTIDE SEQUENCE [LARGE SCALE GENOMIC DNA]</scope>
    <source>
        <strain evidence="5">NIOZ-UU17</strain>
    </source>
</reference>
<proteinExistence type="predicted"/>
<dbReference type="InterPro" id="IPR001845">
    <property type="entry name" value="HTH_ArsR_DNA-bd_dom"/>
</dbReference>
<accession>A0A8J6TJM0</accession>
<dbReference type="GO" id="GO:0003677">
    <property type="term" value="F:DNA binding"/>
    <property type="evidence" value="ECO:0007669"/>
    <property type="project" value="UniProtKB-KW"/>
</dbReference>
<evidence type="ECO:0000256" key="3">
    <source>
        <dbReference type="ARBA" id="ARBA00023163"/>
    </source>
</evidence>
<dbReference type="InterPro" id="IPR051081">
    <property type="entry name" value="HTH_MetalResp_TranReg"/>
</dbReference>
<evidence type="ECO:0000256" key="2">
    <source>
        <dbReference type="ARBA" id="ARBA00023125"/>
    </source>
</evidence>
<dbReference type="AlphaFoldDB" id="A0A8J6TJM0"/>
<dbReference type="PRINTS" id="PR00778">
    <property type="entry name" value="HTHARSR"/>
</dbReference>
<name>A0A8J6TJM0_9BACT</name>
<sequence length="113" mass="13013">MTPKQIKIAEELVEVFDSKFFKTLSEPVRVQLLKFIMLNGRVDIGTIAENMPQDRSVISRHLTLMHEVGILQCEKESRHMFYEINAQAFLDKLVNITEKIRTCVAECCPSCIL</sequence>
<dbReference type="InterPro" id="IPR011991">
    <property type="entry name" value="ArsR-like_HTH"/>
</dbReference>
<dbReference type="SMART" id="SM00418">
    <property type="entry name" value="HTH_ARSR"/>
    <property type="match status" value="1"/>
</dbReference>
<dbReference type="CDD" id="cd00090">
    <property type="entry name" value="HTH_ARSR"/>
    <property type="match status" value="1"/>
</dbReference>
<keyword evidence="2" id="KW-0238">DNA-binding</keyword>
<evidence type="ECO:0000313" key="5">
    <source>
        <dbReference type="EMBL" id="MBC8431074.1"/>
    </source>
</evidence>